<proteinExistence type="predicted"/>
<dbReference type="InterPro" id="IPR013830">
    <property type="entry name" value="SGNH_hydro"/>
</dbReference>
<dbReference type="RefSeq" id="WP_066266073.1">
    <property type="nucleotide sequence ID" value="NZ_JARMAB010000009.1"/>
</dbReference>
<name>A0ABU6MEB4_9BACI</name>
<dbReference type="PANTHER" id="PTHR30383">
    <property type="entry name" value="THIOESTERASE 1/PROTEASE 1/LYSOPHOSPHOLIPASE L1"/>
    <property type="match status" value="1"/>
</dbReference>
<dbReference type="Proteomes" id="UP001341444">
    <property type="component" value="Unassembled WGS sequence"/>
</dbReference>
<organism evidence="3 4">
    <name type="scientific">Heyndrickxia acidicola</name>
    <dbReference type="NCBI Taxonomy" id="209389"/>
    <lineage>
        <taxon>Bacteria</taxon>
        <taxon>Bacillati</taxon>
        <taxon>Bacillota</taxon>
        <taxon>Bacilli</taxon>
        <taxon>Bacillales</taxon>
        <taxon>Bacillaceae</taxon>
        <taxon>Heyndrickxia</taxon>
    </lineage>
</organism>
<dbReference type="CDD" id="cd04506">
    <property type="entry name" value="SGNH_hydrolase_YpmR_like"/>
    <property type="match status" value="1"/>
</dbReference>
<dbReference type="InterPro" id="IPR051532">
    <property type="entry name" value="Ester_Hydrolysis_Enzymes"/>
</dbReference>
<evidence type="ECO:0000313" key="4">
    <source>
        <dbReference type="Proteomes" id="UP001341444"/>
    </source>
</evidence>
<keyword evidence="1" id="KW-0472">Membrane</keyword>
<evidence type="ECO:0000313" key="3">
    <source>
        <dbReference type="EMBL" id="MED1203003.1"/>
    </source>
</evidence>
<dbReference type="Pfam" id="PF13472">
    <property type="entry name" value="Lipase_GDSL_2"/>
    <property type="match status" value="1"/>
</dbReference>
<reference evidence="3 4" key="1">
    <citation type="submission" date="2023-03" db="EMBL/GenBank/DDBJ databases">
        <title>Bacillus Genome Sequencing.</title>
        <authorList>
            <person name="Dunlap C."/>
        </authorList>
    </citation>
    <scope>NUCLEOTIDE SEQUENCE [LARGE SCALE GENOMIC DNA]</scope>
    <source>
        <strain evidence="3 4">B-23453</strain>
    </source>
</reference>
<dbReference type="SUPFAM" id="SSF52266">
    <property type="entry name" value="SGNH hydrolase"/>
    <property type="match status" value="1"/>
</dbReference>
<dbReference type="EMBL" id="JARMAB010000009">
    <property type="protein sequence ID" value="MED1203003.1"/>
    <property type="molecule type" value="Genomic_DNA"/>
</dbReference>
<dbReference type="PANTHER" id="PTHR30383:SF27">
    <property type="entry name" value="SPORE GERMINATION LIPASE LIPC"/>
    <property type="match status" value="1"/>
</dbReference>
<keyword evidence="1" id="KW-0812">Transmembrane</keyword>
<keyword evidence="4" id="KW-1185">Reference proteome</keyword>
<keyword evidence="3" id="KW-0378">Hydrolase</keyword>
<feature type="domain" description="SGNH hydrolase-type esterase" evidence="2">
    <location>
        <begin position="63"/>
        <end position="251"/>
    </location>
</feature>
<evidence type="ECO:0000259" key="2">
    <source>
        <dbReference type="Pfam" id="PF13472"/>
    </source>
</evidence>
<dbReference type="GO" id="GO:0016787">
    <property type="term" value="F:hydrolase activity"/>
    <property type="evidence" value="ECO:0007669"/>
    <property type="project" value="UniProtKB-KW"/>
</dbReference>
<evidence type="ECO:0000256" key="1">
    <source>
        <dbReference type="SAM" id="Phobius"/>
    </source>
</evidence>
<keyword evidence="1" id="KW-1133">Transmembrane helix</keyword>
<gene>
    <name evidence="3" type="ORF">P4T90_07825</name>
</gene>
<protein>
    <submittedName>
        <fullName evidence="3">SGNH/GDSL hydrolase family protein</fullName>
    </submittedName>
</protein>
<accession>A0ABU6MEB4</accession>
<feature type="transmembrane region" description="Helical" evidence="1">
    <location>
        <begin position="5"/>
        <end position="28"/>
    </location>
</feature>
<dbReference type="Gene3D" id="3.40.50.1110">
    <property type="entry name" value="SGNH hydrolase"/>
    <property type="match status" value="1"/>
</dbReference>
<dbReference type="InterPro" id="IPR036514">
    <property type="entry name" value="SGNH_hydro_sf"/>
</dbReference>
<sequence length="268" mass="29697">MKKRLITTIIFISLCSTVVFLFGLGWVMKDQLVSAGAANAPVKPLKMPESKSSSQSKQIHIVALGDSLTRGTGDPEGKGYIGYMINDLKTKTKKPILLTNVAVKGATTANLLAQLKQPQIQREVKGADIVLFTIGGNDLFQGGNALTHLDTSYMKKIEKSYLVNLNSIYSEIRSINKQATVFHIGLYNPFNDLQQSKLTSSIVRQWNTDSANEAANYKEIVYVPTFDLFELHVNDYLFNDKFHPNTAGYKLIGERVASLITFSQEGNK</sequence>
<comment type="caution">
    <text evidence="3">The sequence shown here is derived from an EMBL/GenBank/DDBJ whole genome shotgun (WGS) entry which is preliminary data.</text>
</comment>